<dbReference type="InterPro" id="IPR037026">
    <property type="entry name" value="Vgr_OB-fold_dom_sf"/>
</dbReference>
<accession>A0A840BWR6</accession>
<feature type="region of interest" description="Disordered" evidence="1">
    <location>
        <begin position="139"/>
        <end position="165"/>
    </location>
</feature>
<gene>
    <name evidence="3" type="ORF">GGR16_002419</name>
</gene>
<organism evidence="3 4">
    <name type="scientific">Chelatococcus caeni</name>
    <dbReference type="NCBI Taxonomy" id="1348468"/>
    <lineage>
        <taxon>Bacteria</taxon>
        <taxon>Pseudomonadati</taxon>
        <taxon>Pseudomonadota</taxon>
        <taxon>Alphaproteobacteria</taxon>
        <taxon>Hyphomicrobiales</taxon>
        <taxon>Chelatococcaceae</taxon>
        <taxon>Chelatococcus</taxon>
    </lineage>
</organism>
<dbReference type="Proteomes" id="UP000577362">
    <property type="component" value="Unassembled WGS sequence"/>
</dbReference>
<sequence length="234" mass="24336">MDLRERIGDLDEGLQAALDGRQAAMWTALPCTVVSVDLANQTCVLQPTVKAAVRKPDGSQEWVSLPVLQDVPLHFPGGGGVTMTFPIKEGDEALAVISSRPIDSWHQSGGEQQQTSARMHDLSDAMAFVGFRSQPRKLSNVSAESTQIRSDDGQTNIDLHPSNGIGLTTPQKVGISAGNGLEMEINGGSGTATIKGTLVVEGDVIAGGAGGVSLLNHVHTNVEPGAGLSGPPDQ</sequence>
<dbReference type="InterPro" id="IPR041599">
    <property type="entry name" value="Gp138_N"/>
</dbReference>
<evidence type="ECO:0000256" key="1">
    <source>
        <dbReference type="SAM" id="MobiDB-lite"/>
    </source>
</evidence>
<feature type="compositionally biased region" description="Polar residues" evidence="1">
    <location>
        <begin position="139"/>
        <end position="157"/>
    </location>
</feature>
<evidence type="ECO:0000313" key="3">
    <source>
        <dbReference type="EMBL" id="MBB4017390.1"/>
    </source>
</evidence>
<keyword evidence="4" id="KW-1185">Reference proteome</keyword>
<name>A0A840BWR6_9HYPH</name>
<dbReference type="AlphaFoldDB" id="A0A840BWR6"/>
<dbReference type="Pfam" id="PF18352">
    <property type="entry name" value="Gp138_N"/>
    <property type="match status" value="1"/>
</dbReference>
<feature type="domain" description="Phage protein Gp138 N-terminal" evidence="2">
    <location>
        <begin position="29"/>
        <end position="130"/>
    </location>
</feature>
<protein>
    <submittedName>
        <fullName evidence="3">Phage baseplate assembly protein gpV</fullName>
    </submittedName>
</protein>
<reference evidence="3 4" key="1">
    <citation type="submission" date="2020-08" db="EMBL/GenBank/DDBJ databases">
        <title>Genomic Encyclopedia of Type Strains, Phase IV (KMG-IV): sequencing the most valuable type-strain genomes for metagenomic binning, comparative biology and taxonomic classification.</title>
        <authorList>
            <person name="Goeker M."/>
        </authorList>
    </citation>
    <scope>NUCLEOTIDE SEQUENCE [LARGE SCALE GENOMIC DNA]</scope>
    <source>
        <strain evidence="3 4">DSM 103737</strain>
    </source>
</reference>
<dbReference type="Gene3D" id="2.40.50.230">
    <property type="entry name" value="Gp5 N-terminal domain"/>
    <property type="match status" value="1"/>
</dbReference>
<dbReference type="RefSeq" id="WP_183316744.1">
    <property type="nucleotide sequence ID" value="NZ_JACIEN010000002.1"/>
</dbReference>
<evidence type="ECO:0000259" key="2">
    <source>
        <dbReference type="Pfam" id="PF18352"/>
    </source>
</evidence>
<evidence type="ECO:0000313" key="4">
    <source>
        <dbReference type="Proteomes" id="UP000577362"/>
    </source>
</evidence>
<proteinExistence type="predicted"/>
<dbReference type="EMBL" id="JACIEN010000002">
    <property type="protein sequence ID" value="MBB4017390.1"/>
    <property type="molecule type" value="Genomic_DNA"/>
</dbReference>
<comment type="caution">
    <text evidence="3">The sequence shown here is derived from an EMBL/GenBank/DDBJ whole genome shotgun (WGS) entry which is preliminary data.</text>
</comment>